<dbReference type="PANTHER" id="PTHR44366:SF1">
    <property type="entry name" value="UDP-N-ACETYLGLUCOSAMINE--PEPTIDE N-ACETYLGLUCOSAMINYLTRANSFERASE 110 KDA SUBUNIT"/>
    <property type="match status" value="1"/>
</dbReference>
<dbReference type="PROSITE" id="PS50005">
    <property type="entry name" value="TPR"/>
    <property type="match status" value="3"/>
</dbReference>
<dbReference type="PANTHER" id="PTHR44366">
    <property type="entry name" value="UDP-N-ACETYLGLUCOSAMINE--PEPTIDE N-ACETYLGLUCOSAMINYLTRANSFERASE 110 KDA SUBUNIT"/>
    <property type="match status" value="1"/>
</dbReference>
<dbReference type="SUPFAM" id="SSF52540">
    <property type="entry name" value="P-loop containing nucleoside triphosphate hydrolases"/>
    <property type="match status" value="1"/>
</dbReference>
<dbReference type="SUPFAM" id="SSF48452">
    <property type="entry name" value="TPR-like"/>
    <property type="match status" value="1"/>
</dbReference>
<proteinExistence type="predicted"/>
<dbReference type="Gene3D" id="1.25.40.10">
    <property type="entry name" value="Tetratricopeptide repeat domain"/>
    <property type="match status" value="2"/>
</dbReference>
<dbReference type="Pfam" id="PF13181">
    <property type="entry name" value="TPR_8"/>
    <property type="match status" value="1"/>
</dbReference>
<dbReference type="GO" id="GO:0016020">
    <property type="term" value="C:membrane"/>
    <property type="evidence" value="ECO:0007669"/>
    <property type="project" value="InterPro"/>
</dbReference>
<protein>
    <submittedName>
        <fullName evidence="2">TPR repeat</fullName>
    </submittedName>
</protein>
<dbReference type="GO" id="GO:0097363">
    <property type="term" value="F:protein O-acetylglucosaminyltransferase activity"/>
    <property type="evidence" value="ECO:0007669"/>
    <property type="project" value="TreeGrafter"/>
</dbReference>
<feature type="repeat" description="TPR" evidence="1">
    <location>
        <begin position="268"/>
        <end position="301"/>
    </location>
</feature>
<keyword evidence="1" id="KW-0802">TPR repeat</keyword>
<evidence type="ECO:0000313" key="2">
    <source>
        <dbReference type="EMBL" id="ABG51715.1"/>
    </source>
</evidence>
<dbReference type="InterPro" id="IPR037919">
    <property type="entry name" value="OGT"/>
</dbReference>
<feature type="repeat" description="TPR" evidence="1">
    <location>
        <begin position="199"/>
        <end position="232"/>
    </location>
</feature>
<dbReference type="EMBL" id="CP000393">
    <property type="protein sequence ID" value="ABG51715.1"/>
    <property type="molecule type" value="Genomic_DNA"/>
</dbReference>
<dbReference type="InterPro" id="IPR011990">
    <property type="entry name" value="TPR-like_helical_dom_sf"/>
</dbReference>
<dbReference type="InterPro" id="IPR019734">
    <property type="entry name" value="TPR_rpt"/>
</dbReference>
<dbReference type="eggNOG" id="COG0457">
    <property type="taxonomic scope" value="Bacteria"/>
</dbReference>
<dbReference type="KEGG" id="ter:Tery_2509"/>
<dbReference type="InterPro" id="IPR027417">
    <property type="entry name" value="P-loop_NTPase"/>
</dbReference>
<dbReference type="AlphaFoldDB" id="Q111V9"/>
<dbReference type="GO" id="GO:0006493">
    <property type="term" value="P:protein O-linked glycosylation"/>
    <property type="evidence" value="ECO:0007669"/>
    <property type="project" value="InterPro"/>
</dbReference>
<sequence>MQDEAIRKLLGKKPQNHLDFDAQGNVYQKYFNHITSQEVLKIEPYIWNTYYKFCFERNPFDRAISVYYFSKQNKPIKFDNWLKNNYYPNSSTNNNWHIYTINDKAVVGFVGKYESLLSDLTFICDKLNIPFDGYLPKAKIFFRDNQRPYSEFLNAEQMEIIRECNSSIIDFLGYNNENQNNHNISVVGKSKKQPENYTEEYYNQRGYLLQKQGKLDRALINYAQAIGINPQKYWAYYHTLGSIFAENNLYKEAVEAYYQAIKIKPDFSWTHYHLAVLLEKQGKLDEASTYYQNAFQLYPNLSYYKNKS</sequence>
<dbReference type="Pfam" id="PF13414">
    <property type="entry name" value="TPR_11"/>
    <property type="match status" value="1"/>
</dbReference>
<dbReference type="GO" id="GO:0008146">
    <property type="term" value="F:sulfotransferase activity"/>
    <property type="evidence" value="ECO:0007669"/>
    <property type="project" value="InterPro"/>
</dbReference>
<feature type="repeat" description="TPR" evidence="1">
    <location>
        <begin position="234"/>
        <end position="267"/>
    </location>
</feature>
<accession>Q111V9</accession>
<gene>
    <name evidence="2" type="ordered locus">Tery_2509</name>
</gene>
<organism evidence="2">
    <name type="scientific">Trichodesmium erythraeum (strain IMS101)</name>
    <dbReference type="NCBI Taxonomy" id="203124"/>
    <lineage>
        <taxon>Bacteria</taxon>
        <taxon>Bacillati</taxon>
        <taxon>Cyanobacteriota</taxon>
        <taxon>Cyanophyceae</taxon>
        <taxon>Oscillatoriophycideae</taxon>
        <taxon>Oscillatoriales</taxon>
        <taxon>Microcoleaceae</taxon>
        <taxon>Trichodesmium</taxon>
    </lineage>
</organism>
<name>Q111V9_TRIEI</name>
<dbReference type="InterPro" id="IPR005331">
    <property type="entry name" value="Sulfotransferase"/>
</dbReference>
<dbReference type="HOGENOM" id="CLU_902969_0_0_3"/>
<dbReference type="STRING" id="203124.Tery_2509"/>
<dbReference type="RefSeq" id="WP_011612078.1">
    <property type="nucleotide sequence ID" value="NC_008312.1"/>
</dbReference>
<reference evidence="2" key="1">
    <citation type="submission" date="2006-06" db="EMBL/GenBank/DDBJ databases">
        <title>Complete sequence of Trichodesmium erythraeum IMS101.</title>
        <authorList>
            <consortium name="US DOE Joint Genome Institute"/>
            <person name="Copeland A."/>
            <person name="Lucas S."/>
            <person name="Lapidus A."/>
            <person name="Barry K."/>
            <person name="Detter J.C."/>
            <person name="Glavina del Rio T."/>
            <person name="Hammon N."/>
            <person name="Israni S."/>
            <person name="Dalin E."/>
            <person name="Tice H."/>
            <person name="Pitluck S."/>
            <person name="Kiss H."/>
            <person name="Munk A.C."/>
            <person name="Brettin T."/>
            <person name="Bruce D."/>
            <person name="Han C."/>
            <person name="Tapia R."/>
            <person name="Gilna P."/>
            <person name="Schmutz J."/>
            <person name="Larimer F."/>
            <person name="Land M."/>
            <person name="Hauser L."/>
            <person name="Kyrpides N."/>
            <person name="Kim E."/>
            <person name="Richardson P."/>
        </authorList>
    </citation>
    <scope>NUCLEOTIDE SEQUENCE [LARGE SCALE GENOMIC DNA]</scope>
    <source>
        <strain evidence="2">IMS101</strain>
    </source>
</reference>
<dbReference type="SMART" id="SM00028">
    <property type="entry name" value="TPR"/>
    <property type="match status" value="3"/>
</dbReference>
<evidence type="ECO:0000256" key="1">
    <source>
        <dbReference type="PROSITE-ProRule" id="PRU00339"/>
    </source>
</evidence>
<dbReference type="Pfam" id="PF03567">
    <property type="entry name" value="Sulfotransfer_2"/>
    <property type="match status" value="1"/>
</dbReference>